<evidence type="ECO:0000313" key="4">
    <source>
        <dbReference type="Proteomes" id="UP000183567"/>
    </source>
</evidence>
<comment type="caution">
    <text evidence="3">The sequence shown here is derived from an EMBL/GenBank/DDBJ whole genome shotgun (WGS) entry which is preliminary data.</text>
</comment>
<dbReference type="OrthoDB" id="2681796at2759"/>
<protein>
    <submittedName>
        <fullName evidence="3">Uncharacterized protein</fullName>
    </submittedName>
</protein>
<dbReference type="STRING" id="180088.A0A1J8Q531"/>
<keyword evidence="4" id="KW-1185">Reference proteome</keyword>
<gene>
    <name evidence="3" type="ORF">AZE42_13115</name>
</gene>
<reference evidence="3 4" key="1">
    <citation type="submission" date="2016-03" db="EMBL/GenBank/DDBJ databases">
        <title>Comparative genomics of the ectomycorrhizal sister species Rhizopogon vinicolor and Rhizopogon vesiculosus (Basidiomycota: Boletales) reveals a divergence of the mating type B locus.</title>
        <authorList>
            <person name="Mujic A.B."/>
            <person name="Kuo A."/>
            <person name="Tritt A."/>
            <person name="Lipzen A."/>
            <person name="Chen C."/>
            <person name="Johnson J."/>
            <person name="Sharma A."/>
            <person name="Barry K."/>
            <person name="Grigoriev I.V."/>
            <person name="Spatafora J.W."/>
        </authorList>
    </citation>
    <scope>NUCLEOTIDE SEQUENCE [LARGE SCALE GENOMIC DNA]</scope>
    <source>
        <strain evidence="3 4">AM-OR11-056</strain>
    </source>
</reference>
<feature type="transmembrane region" description="Helical" evidence="2">
    <location>
        <begin position="36"/>
        <end position="57"/>
    </location>
</feature>
<evidence type="ECO:0000256" key="2">
    <source>
        <dbReference type="SAM" id="Phobius"/>
    </source>
</evidence>
<dbReference type="EMBL" id="LVVM01003351">
    <property type="protein sequence ID" value="OJA15083.1"/>
    <property type="molecule type" value="Genomic_DNA"/>
</dbReference>
<dbReference type="Proteomes" id="UP000183567">
    <property type="component" value="Unassembled WGS sequence"/>
</dbReference>
<name>A0A1J8Q531_9AGAM</name>
<dbReference type="AlphaFoldDB" id="A0A1J8Q531"/>
<keyword evidence="2" id="KW-1133">Transmembrane helix</keyword>
<evidence type="ECO:0000313" key="3">
    <source>
        <dbReference type="EMBL" id="OJA15083.1"/>
    </source>
</evidence>
<evidence type="ECO:0000256" key="1">
    <source>
        <dbReference type="SAM" id="MobiDB-lite"/>
    </source>
</evidence>
<proteinExistence type="predicted"/>
<accession>A0A1J8Q531</accession>
<sequence>MVKNSPRYSPLGAVDDDEKLHGDAERSDVETRKSRSWLWLSHGVLICTSMLFFTLWIGTPSCQLCGGISICSTANVAVEPIIVKFNGTLDFPSIYHGHPSLEIDAVWDRISTNDPSFRCVPFY</sequence>
<feature type="region of interest" description="Disordered" evidence="1">
    <location>
        <begin position="1"/>
        <end position="31"/>
    </location>
</feature>
<feature type="compositionally biased region" description="Basic and acidic residues" evidence="1">
    <location>
        <begin position="18"/>
        <end position="31"/>
    </location>
</feature>
<keyword evidence="2" id="KW-0472">Membrane</keyword>
<organism evidence="3 4">
    <name type="scientific">Rhizopogon vesiculosus</name>
    <dbReference type="NCBI Taxonomy" id="180088"/>
    <lineage>
        <taxon>Eukaryota</taxon>
        <taxon>Fungi</taxon>
        <taxon>Dikarya</taxon>
        <taxon>Basidiomycota</taxon>
        <taxon>Agaricomycotina</taxon>
        <taxon>Agaricomycetes</taxon>
        <taxon>Agaricomycetidae</taxon>
        <taxon>Boletales</taxon>
        <taxon>Suillineae</taxon>
        <taxon>Rhizopogonaceae</taxon>
        <taxon>Rhizopogon</taxon>
    </lineage>
</organism>
<keyword evidence="2" id="KW-0812">Transmembrane</keyword>